<dbReference type="HOGENOM" id="CLU_1570548_0_0_1"/>
<gene>
    <name evidence="1" type="ORF">CSUB01_01789</name>
</gene>
<evidence type="ECO:0000313" key="1">
    <source>
        <dbReference type="EMBL" id="KDN66704.1"/>
    </source>
</evidence>
<sequence>MLSAVPPSGPPLDKSPYTAHAVMFCVLRDCLVKVPPARGPRATWSYMIRTSCAYPHPALWTLETLLKDKVPASRAGVLCRIYSRKEAIGKASVLCAGVLTLVPLGVNQPQVQPDFAKVSRLKEQGSPLGTDLENSLDTSQRRSFSPSGLTSACLLILEQLDFAVPARPAA</sequence>
<dbReference type="EMBL" id="JMSE01000907">
    <property type="protein sequence ID" value="KDN66704.1"/>
    <property type="molecule type" value="Genomic_DNA"/>
</dbReference>
<evidence type="ECO:0000313" key="2">
    <source>
        <dbReference type="Proteomes" id="UP000027238"/>
    </source>
</evidence>
<protein>
    <submittedName>
        <fullName evidence="1">Uncharacterized protein</fullName>
    </submittedName>
</protein>
<reference evidence="2" key="1">
    <citation type="journal article" date="2014" name="Genome Announc.">
        <title>Draft genome sequence of Colletotrichum sublineola, a destructive pathogen of cultivated sorghum.</title>
        <authorList>
            <person name="Baroncelli R."/>
            <person name="Sanz-Martin J.M."/>
            <person name="Rech G.E."/>
            <person name="Sukno S.A."/>
            <person name="Thon M.R."/>
        </authorList>
    </citation>
    <scope>NUCLEOTIDE SEQUENCE [LARGE SCALE GENOMIC DNA]</scope>
    <source>
        <strain evidence="2">TX430BB</strain>
    </source>
</reference>
<organism evidence="1 2">
    <name type="scientific">Colletotrichum sublineola</name>
    <name type="common">Sorghum anthracnose fungus</name>
    <dbReference type="NCBI Taxonomy" id="1173701"/>
    <lineage>
        <taxon>Eukaryota</taxon>
        <taxon>Fungi</taxon>
        <taxon>Dikarya</taxon>
        <taxon>Ascomycota</taxon>
        <taxon>Pezizomycotina</taxon>
        <taxon>Sordariomycetes</taxon>
        <taxon>Hypocreomycetidae</taxon>
        <taxon>Glomerellales</taxon>
        <taxon>Glomerellaceae</taxon>
        <taxon>Colletotrichum</taxon>
        <taxon>Colletotrichum graminicola species complex</taxon>
    </lineage>
</organism>
<keyword evidence="2" id="KW-1185">Reference proteome</keyword>
<accession>A0A066XGF6</accession>
<dbReference type="Proteomes" id="UP000027238">
    <property type="component" value="Unassembled WGS sequence"/>
</dbReference>
<name>A0A066XGF6_COLSU</name>
<dbReference type="AlphaFoldDB" id="A0A066XGF6"/>
<comment type="caution">
    <text evidence="1">The sequence shown here is derived from an EMBL/GenBank/DDBJ whole genome shotgun (WGS) entry which is preliminary data.</text>
</comment>
<proteinExistence type="predicted"/>